<dbReference type="EMBL" id="REGN01006159">
    <property type="protein sequence ID" value="RNA10572.1"/>
    <property type="molecule type" value="Genomic_DNA"/>
</dbReference>
<evidence type="ECO:0000313" key="2">
    <source>
        <dbReference type="Proteomes" id="UP000276133"/>
    </source>
</evidence>
<evidence type="ECO:0000313" key="1">
    <source>
        <dbReference type="EMBL" id="RNA10572.1"/>
    </source>
</evidence>
<organism evidence="1 2">
    <name type="scientific">Brachionus plicatilis</name>
    <name type="common">Marine rotifer</name>
    <name type="synonym">Brachionus muelleri</name>
    <dbReference type="NCBI Taxonomy" id="10195"/>
    <lineage>
        <taxon>Eukaryota</taxon>
        <taxon>Metazoa</taxon>
        <taxon>Spiralia</taxon>
        <taxon>Gnathifera</taxon>
        <taxon>Rotifera</taxon>
        <taxon>Eurotatoria</taxon>
        <taxon>Monogononta</taxon>
        <taxon>Pseudotrocha</taxon>
        <taxon>Ploima</taxon>
        <taxon>Brachionidae</taxon>
        <taxon>Brachionus</taxon>
    </lineage>
</organism>
<evidence type="ECO:0008006" key="3">
    <source>
        <dbReference type="Google" id="ProtNLM"/>
    </source>
</evidence>
<protein>
    <recommendedName>
        <fullName evidence="3">RNA-directed DNA polymerase from mobile element jockey-like</fullName>
    </recommendedName>
</protein>
<accession>A0A3M7QH59</accession>
<sequence>MELRHLTNFGAYDYSIIDELIWRSLLSYFSKSKINRIKDKRSQAFNTSEGVKQGGINFGFLLNS</sequence>
<dbReference type="Proteomes" id="UP000276133">
    <property type="component" value="Unassembled WGS sequence"/>
</dbReference>
<comment type="caution">
    <text evidence="1">The sequence shown here is derived from an EMBL/GenBank/DDBJ whole genome shotgun (WGS) entry which is preliminary data.</text>
</comment>
<proteinExistence type="predicted"/>
<keyword evidence="2" id="KW-1185">Reference proteome</keyword>
<gene>
    <name evidence="1" type="ORF">BpHYR1_026485</name>
</gene>
<name>A0A3M7QH59_BRAPC</name>
<reference evidence="1 2" key="1">
    <citation type="journal article" date="2018" name="Sci. Rep.">
        <title>Genomic signatures of local adaptation to the degree of environmental predictability in rotifers.</title>
        <authorList>
            <person name="Franch-Gras L."/>
            <person name="Hahn C."/>
            <person name="Garcia-Roger E.M."/>
            <person name="Carmona M.J."/>
            <person name="Serra M."/>
            <person name="Gomez A."/>
        </authorList>
    </citation>
    <scope>NUCLEOTIDE SEQUENCE [LARGE SCALE GENOMIC DNA]</scope>
    <source>
        <strain evidence="1">HYR1</strain>
    </source>
</reference>
<dbReference type="AlphaFoldDB" id="A0A3M7QH59"/>